<evidence type="ECO:0008006" key="5">
    <source>
        <dbReference type="Google" id="ProtNLM"/>
    </source>
</evidence>
<evidence type="ECO:0000313" key="3">
    <source>
        <dbReference type="EMBL" id="EGZ28016.1"/>
    </source>
</evidence>
<evidence type="ECO:0000256" key="2">
    <source>
        <dbReference type="SAM" id="MobiDB-lite"/>
    </source>
</evidence>
<dbReference type="InterPro" id="IPR001258">
    <property type="entry name" value="NHL_repeat"/>
</dbReference>
<feature type="compositionally biased region" description="Basic and acidic residues" evidence="2">
    <location>
        <begin position="378"/>
        <end position="388"/>
    </location>
</feature>
<dbReference type="Pfam" id="PF01436">
    <property type="entry name" value="NHL"/>
    <property type="match status" value="1"/>
</dbReference>
<keyword evidence="1" id="KW-0677">Repeat</keyword>
<sequence length="490" mass="52564">MARCGGESAVRRIGSGRRGHLDGAARDAELNRPFGVCALRDGVLAFTDAHNNAVRFVIPAATGGGCGLVRRRCHVKSVESSGLLAPKGIAASADGRHLFVCDTGHHKIKFAALPSRSALADVDAVTDDVEMFAFAGSGKKGWRDGLALEANFNSPSGVCEYADGSIIVADTGNHCIRQIRRGANGKLVVKTIAGAYASFETKRVGVQGAGIKDQRTAGYRDGERSLFRSPSTVLAGPSGELLVADTMNNCIRGLLPPPDGTSPWRVKTVCGQTRPGHADGNCEVALFDQPLSLCWGEDSNTFFVADRGNACIRQVGRSYGNGLSYTWPTEDGYIASQLVVCDGGDNVIKLLPLEELMNVKERCDTPETTAMRSTFPHSESEPRSREESVASLSPRTNYTDSEDLGEENQVGNDCGNCPCDASRALEEALRANAALQAENLRLRELLQCTFDEIELADKRFSESYQSQVDEIDETSKLSPTQQSKAALPTK</sequence>
<dbReference type="InParanoid" id="G4YFW7"/>
<dbReference type="Proteomes" id="UP000002640">
    <property type="component" value="Unassembled WGS sequence"/>
</dbReference>
<dbReference type="SUPFAM" id="SSF101898">
    <property type="entry name" value="NHL repeat"/>
    <property type="match status" value="1"/>
</dbReference>
<dbReference type="Gene3D" id="2.120.10.30">
    <property type="entry name" value="TolB, C-terminal domain"/>
    <property type="match status" value="3"/>
</dbReference>
<dbReference type="AlphaFoldDB" id="G4YFW7"/>
<keyword evidence="4" id="KW-1185">Reference proteome</keyword>
<evidence type="ECO:0000313" key="4">
    <source>
        <dbReference type="Proteomes" id="UP000002640"/>
    </source>
</evidence>
<evidence type="ECO:0000256" key="1">
    <source>
        <dbReference type="ARBA" id="ARBA00022737"/>
    </source>
</evidence>
<gene>
    <name evidence="3" type="ORF">PHYSODRAFT_321722</name>
</gene>
<reference evidence="3 4" key="1">
    <citation type="journal article" date="2006" name="Science">
        <title>Phytophthora genome sequences uncover evolutionary origins and mechanisms of pathogenesis.</title>
        <authorList>
            <person name="Tyler B.M."/>
            <person name="Tripathy S."/>
            <person name="Zhang X."/>
            <person name="Dehal P."/>
            <person name="Jiang R.H."/>
            <person name="Aerts A."/>
            <person name="Arredondo F.D."/>
            <person name="Baxter L."/>
            <person name="Bensasson D."/>
            <person name="Beynon J.L."/>
            <person name="Chapman J."/>
            <person name="Damasceno C.M."/>
            <person name="Dorrance A.E."/>
            <person name="Dou D."/>
            <person name="Dickerman A.W."/>
            <person name="Dubchak I.L."/>
            <person name="Garbelotto M."/>
            <person name="Gijzen M."/>
            <person name="Gordon S.G."/>
            <person name="Govers F."/>
            <person name="Grunwald N.J."/>
            <person name="Huang W."/>
            <person name="Ivors K.L."/>
            <person name="Jones R.W."/>
            <person name="Kamoun S."/>
            <person name="Krampis K."/>
            <person name="Lamour K.H."/>
            <person name="Lee M.K."/>
            <person name="McDonald W.H."/>
            <person name="Medina M."/>
            <person name="Meijer H.J."/>
            <person name="Nordberg E.K."/>
            <person name="Maclean D.J."/>
            <person name="Ospina-Giraldo M.D."/>
            <person name="Morris P.F."/>
            <person name="Phuntumart V."/>
            <person name="Putnam N.H."/>
            <person name="Rash S."/>
            <person name="Rose J.K."/>
            <person name="Sakihama Y."/>
            <person name="Salamov A.A."/>
            <person name="Savidor A."/>
            <person name="Scheuring C.F."/>
            <person name="Smith B.M."/>
            <person name="Sobral B.W."/>
            <person name="Terry A."/>
            <person name="Torto-Alalibo T.A."/>
            <person name="Win J."/>
            <person name="Xu Z."/>
            <person name="Zhang H."/>
            <person name="Grigoriev I.V."/>
            <person name="Rokhsar D.S."/>
            <person name="Boore J.L."/>
        </authorList>
    </citation>
    <scope>NUCLEOTIDE SEQUENCE [LARGE SCALE GENOMIC DNA]</scope>
    <source>
        <strain evidence="3 4">P6497</strain>
    </source>
</reference>
<dbReference type="KEGG" id="psoj:PHYSODRAFT_321722"/>
<dbReference type="InterPro" id="IPR011042">
    <property type="entry name" value="6-blade_b-propeller_TolB-like"/>
</dbReference>
<proteinExistence type="predicted"/>
<feature type="compositionally biased region" description="Polar residues" evidence="2">
    <location>
        <begin position="390"/>
        <end position="399"/>
    </location>
</feature>
<feature type="region of interest" description="Disordered" evidence="2">
    <location>
        <begin position="364"/>
        <end position="412"/>
    </location>
</feature>
<dbReference type="PANTHER" id="PTHR46388:SF2">
    <property type="entry name" value="NHL REPEAT-CONTAINING PROTEIN 2"/>
    <property type="match status" value="1"/>
</dbReference>
<feature type="compositionally biased region" description="Polar residues" evidence="2">
    <location>
        <begin position="366"/>
        <end position="377"/>
    </location>
</feature>
<accession>G4YFW7</accession>
<dbReference type="EMBL" id="JH159151">
    <property type="protein sequence ID" value="EGZ28016.1"/>
    <property type="molecule type" value="Genomic_DNA"/>
</dbReference>
<feature type="region of interest" description="Disordered" evidence="2">
    <location>
        <begin position="467"/>
        <end position="490"/>
    </location>
</feature>
<dbReference type="PANTHER" id="PTHR46388">
    <property type="entry name" value="NHL REPEAT-CONTAINING PROTEIN 2"/>
    <property type="match status" value="1"/>
</dbReference>
<dbReference type="GeneID" id="20644705"/>
<protein>
    <recommendedName>
        <fullName evidence="5">SMP-30/Gluconolactonase/LRE-like region domain-containing protein</fullName>
    </recommendedName>
</protein>
<dbReference type="OMA" id="SIHRTHG"/>
<dbReference type="RefSeq" id="XP_009515291.1">
    <property type="nucleotide sequence ID" value="XM_009516996.1"/>
</dbReference>
<organism evidence="3 4">
    <name type="scientific">Phytophthora sojae (strain P6497)</name>
    <name type="common">Soybean stem and root rot agent</name>
    <name type="synonym">Phytophthora megasperma f. sp. glycines</name>
    <dbReference type="NCBI Taxonomy" id="1094619"/>
    <lineage>
        <taxon>Eukaryota</taxon>
        <taxon>Sar</taxon>
        <taxon>Stramenopiles</taxon>
        <taxon>Oomycota</taxon>
        <taxon>Peronosporomycetes</taxon>
        <taxon>Peronosporales</taxon>
        <taxon>Peronosporaceae</taxon>
        <taxon>Phytophthora</taxon>
    </lineage>
</organism>
<name>G4YFW7_PHYSP</name>